<evidence type="ECO:0000256" key="2">
    <source>
        <dbReference type="ARBA" id="ARBA00022617"/>
    </source>
</evidence>
<dbReference type="Proteomes" id="UP000322080">
    <property type="component" value="Unassembled WGS sequence"/>
</dbReference>
<dbReference type="AlphaFoldDB" id="A0A5D0RR69"/>
<protein>
    <submittedName>
        <fullName evidence="9">Cytochrome C</fullName>
    </submittedName>
</protein>
<dbReference type="PANTHER" id="PTHR11961">
    <property type="entry name" value="CYTOCHROME C"/>
    <property type="match status" value="1"/>
</dbReference>
<organism evidence="9 10">
    <name type="scientific">Maritimibacter fusiformis</name>
    <dbReference type="NCBI Taxonomy" id="2603819"/>
    <lineage>
        <taxon>Bacteria</taxon>
        <taxon>Pseudomonadati</taxon>
        <taxon>Pseudomonadota</taxon>
        <taxon>Alphaproteobacteria</taxon>
        <taxon>Rhodobacterales</taxon>
        <taxon>Roseobacteraceae</taxon>
        <taxon>Maritimibacter</taxon>
    </lineage>
</organism>
<accession>A0A5D0RR69</accession>
<keyword evidence="7" id="KW-0732">Signal</keyword>
<dbReference type="InterPro" id="IPR009056">
    <property type="entry name" value="Cyt_c-like_dom"/>
</dbReference>
<feature type="signal peptide" evidence="7">
    <location>
        <begin position="1"/>
        <end position="20"/>
    </location>
</feature>
<dbReference type="Gene3D" id="1.10.760.10">
    <property type="entry name" value="Cytochrome c-like domain"/>
    <property type="match status" value="1"/>
</dbReference>
<evidence type="ECO:0000313" key="10">
    <source>
        <dbReference type="Proteomes" id="UP000322080"/>
    </source>
</evidence>
<evidence type="ECO:0000256" key="5">
    <source>
        <dbReference type="ARBA" id="ARBA00023004"/>
    </source>
</evidence>
<dbReference type="PROSITE" id="PS51007">
    <property type="entry name" value="CYTC"/>
    <property type="match status" value="1"/>
</dbReference>
<evidence type="ECO:0000256" key="6">
    <source>
        <dbReference type="PROSITE-ProRule" id="PRU00433"/>
    </source>
</evidence>
<gene>
    <name evidence="9" type="ORF">FVF75_02490</name>
</gene>
<dbReference type="GO" id="GO:0009055">
    <property type="term" value="F:electron transfer activity"/>
    <property type="evidence" value="ECO:0007669"/>
    <property type="project" value="InterPro"/>
</dbReference>
<keyword evidence="5 6" id="KW-0408">Iron</keyword>
<dbReference type="SUPFAM" id="SSF46626">
    <property type="entry name" value="Cytochrome c"/>
    <property type="match status" value="1"/>
</dbReference>
<dbReference type="RefSeq" id="WP_148376162.1">
    <property type="nucleotide sequence ID" value="NZ_VSIY01000003.1"/>
</dbReference>
<keyword evidence="2 6" id="KW-0349">Heme</keyword>
<keyword evidence="1" id="KW-0813">Transport</keyword>
<evidence type="ECO:0000259" key="8">
    <source>
        <dbReference type="PROSITE" id="PS51007"/>
    </source>
</evidence>
<keyword evidence="10" id="KW-1185">Reference proteome</keyword>
<name>A0A5D0RR69_9RHOB</name>
<dbReference type="GO" id="GO:0020037">
    <property type="term" value="F:heme binding"/>
    <property type="evidence" value="ECO:0007669"/>
    <property type="project" value="InterPro"/>
</dbReference>
<comment type="caution">
    <text evidence="9">The sequence shown here is derived from an EMBL/GenBank/DDBJ whole genome shotgun (WGS) entry which is preliminary data.</text>
</comment>
<evidence type="ECO:0000313" key="9">
    <source>
        <dbReference type="EMBL" id="TYB83071.1"/>
    </source>
</evidence>
<proteinExistence type="predicted"/>
<sequence length="145" mass="15289">MKTLLTTAAALLALSTAAFADGDAADGEKDFKKCKSCHAITDPDGEDIVKGGKTGPNLWGVIGRQAGTEPEFEGKYGDSLVAAGEAGLVWTEELLTEYSHDPKAFLADYLDDDKAKSKMTFKLKDSEDVAAYLATFGDGGEEGDS</sequence>
<keyword evidence="3 6" id="KW-0479">Metal-binding</keyword>
<evidence type="ECO:0000256" key="7">
    <source>
        <dbReference type="SAM" id="SignalP"/>
    </source>
</evidence>
<feature type="chain" id="PRO_5023130242" evidence="7">
    <location>
        <begin position="21"/>
        <end position="145"/>
    </location>
</feature>
<dbReference type="GO" id="GO:0046872">
    <property type="term" value="F:metal ion binding"/>
    <property type="evidence" value="ECO:0007669"/>
    <property type="project" value="UniProtKB-KW"/>
</dbReference>
<reference evidence="9 10" key="1">
    <citation type="submission" date="2019-08" db="EMBL/GenBank/DDBJ databases">
        <title>Identification of a novel species of the genus Boseongicola.</title>
        <authorList>
            <person name="Zhang X.-Q."/>
        </authorList>
    </citation>
    <scope>NUCLEOTIDE SEQUENCE [LARGE SCALE GENOMIC DNA]</scope>
    <source>
        <strain evidence="9 10">HY14</strain>
    </source>
</reference>
<keyword evidence="4" id="KW-0249">Electron transport</keyword>
<dbReference type="EMBL" id="VSIY01000003">
    <property type="protein sequence ID" value="TYB83071.1"/>
    <property type="molecule type" value="Genomic_DNA"/>
</dbReference>
<feature type="domain" description="Cytochrome c" evidence="8">
    <location>
        <begin position="22"/>
        <end position="137"/>
    </location>
</feature>
<evidence type="ECO:0000256" key="3">
    <source>
        <dbReference type="ARBA" id="ARBA00022723"/>
    </source>
</evidence>
<evidence type="ECO:0000256" key="4">
    <source>
        <dbReference type="ARBA" id="ARBA00022982"/>
    </source>
</evidence>
<evidence type="ECO:0000256" key="1">
    <source>
        <dbReference type="ARBA" id="ARBA00022448"/>
    </source>
</evidence>
<dbReference type="InterPro" id="IPR036909">
    <property type="entry name" value="Cyt_c-like_dom_sf"/>
</dbReference>
<dbReference type="InterPro" id="IPR002327">
    <property type="entry name" value="Cyt_c_1A/1B"/>
</dbReference>